<protein>
    <submittedName>
        <fullName evidence="3">Ankyrin repeat-containing protein</fullName>
    </submittedName>
</protein>
<comment type="caution">
    <text evidence="3">The sequence shown here is derived from an EMBL/GenBank/DDBJ whole genome shotgun (WGS) entry which is preliminary data.</text>
</comment>
<organism evidence="3 4">
    <name type="scientific">Anaeramoeba ignava</name>
    <name type="common">Anaerobic marine amoeba</name>
    <dbReference type="NCBI Taxonomy" id="1746090"/>
    <lineage>
        <taxon>Eukaryota</taxon>
        <taxon>Metamonada</taxon>
        <taxon>Anaeramoebidae</taxon>
        <taxon>Anaeramoeba</taxon>
    </lineage>
</organism>
<dbReference type="PROSITE" id="PS50088">
    <property type="entry name" value="ANK_REPEAT"/>
    <property type="match status" value="1"/>
</dbReference>
<dbReference type="OrthoDB" id="10057496at2759"/>
<dbReference type="EMBL" id="JAPDFW010000092">
    <property type="protein sequence ID" value="KAJ5071021.1"/>
    <property type="molecule type" value="Genomic_DNA"/>
</dbReference>
<feature type="repeat" description="ANK" evidence="1">
    <location>
        <begin position="95"/>
        <end position="127"/>
    </location>
</feature>
<dbReference type="PROSITE" id="PS50297">
    <property type="entry name" value="ANK_REP_REGION"/>
    <property type="match status" value="1"/>
</dbReference>
<dbReference type="InterPro" id="IPR002110">
    <property type="entry name" value="Ankyrin_rpt"/>
</dbReference>
<dbReference type="Pfam" id="PF12796">
    <property type="entry name" value="Ank_2"/>
    <property type="match status" value="1"/>
</dbReference>
<evidence type="ECO:0000313" key="4">
    <source>
        <dbReference type="Proteomes" id="UP001149090"/>
    </source>
</evidence>
<keyword evidence="2" id="KW-0175">Coiled coil</keyword>
<keyword evidence="1" id="KW-0040">ANK repeat</keyword>
<evidence type="ECO:0000256" key="2">
    <source>
        <dbReference type="SAM" id="Coils"/>
    </source>
</evidence>
<dbReference type="Proteomes" id="UP001149090">
    <property type="component" value="Unassembled WGS sequence"/>
</dbReference>
<feature type="coiled-coil region" evidence="2">
    <location>
        <begin position="126"/>
        <end position="171"/>
    </location>
</feature>
<keyword evidence="4" id="KW-1185">Reference proteome</keyword>
<sequence>MKNQSKIDEQKKKLQKLKKKYQGNKQEVLKKFEKKIASHMFLSELEFYISNGADPTIRVNQNRIHFQAKSAHVDDVQVLIYLCEKYKKNLDDQDEGNTPLHYACLSGIIKNAKMLFLNGANPYILNNEQKNAAEMFEARHENLRQEFIQFINQKKEKEKEKEKEITELNISIKNDYENFETIPYKEKKNSKNNLDDLIAFMEICQKIRNFISKKKNSKFKTQKKQKSFDCLSKKFSEFTQIFELKKNQFKKNEIIRFNSKDSLLFDEIIQEYLNFQKY</sequence>
<accession>A0A9Q0R8R7</accession>
<evidence type="ECO:0000256" key="1">
    <source>
        <dbReference type="PROSITE-ProRule" id="PRU00023"/>
    </source>
</evidence>
<dbReference type="SUPFAM" id="SSF48403">
    <property type="entry name" value="Ankyrin repeat"/>
    <property type="match status" value="1"/>
</dbReference>
<proteinExistence type="predicted"/>
<dbReference type="InterPro" id="IPR036770">
    <property type="entry name" value="Ankyrin_rpt-contain_sf"/>
</dbReference>
<dbReference type="Gene3D" id="1.25.40.20">
    <property type="entry name" value="Ankyrin repeat-containing domain"/>
    <property type="match status" value="1"/>
</dbReference>
<evidence type="ECO:0000313" key="3">
    <source>
        <dbReference type="EMBL" id="KAJ5071021.1"/>
    </source>
</evidence>
<name>A0A9Q0R8R7_ANAIG</name>
<dbReference type="AlphaFoldDB" id="A0A9Q0R8R7"/>
<reference evidence="3" key="1">
    <citation type="submission" date="2022-10" db="EMBL/GenBank/DDBJ databases">
        <title>Novel sulphate-reducing endosymbionts in the free-living metamonad Anaeramoeba.</title>
        <authorList>
            <person name="Jerlstrom-Hultqvist J."/>
            <person name="Cepicka I."/>
            <person name="Gallot-Lavallee L."/>
            <person name="Salas-Leiva D."/>
            <person name="Curtis B.A."/>
            <person name="Zahonova K."/>
            <person name="Pipaliya S."/>
            <person name="Dacks J."/>
            <person name="Roger A.J."/>
        </authorList>
    </citation>
    <scope>NUCLEOTIDE SEQUENCE</scope>
    <source>
        <strain evidence="3">BMAN</strain>
    </source>
</reference>
<gene>
    <name evidence="3" type="ORF">M0811_02003</name>
</gene>